<organism evidence="1">
    <name type="scientific">Rhizophora mucronata</name>
    <name type="common">Asiatic mangrove</name>
    <dbReference type="NCBI Taxonomy" id="61149"/>
    <lineage>
        <taxon>Eukaryota</taxon>
        <taxon>Viridiplantae</taxon>
        <taxon>Streptophyta</taxon>
        <taxon>Embryophyta</taxon>
        <taxon>Tracheophyta</taxon>
        <taxon>Spermatophyta</taxon>
        <taxon>Magnoliopsida</taxon>
        <taxon>eudicotyledons</taxon>
        <taxon>Gunneridae</taxon>
        <taxon>Pentapetalae</taxon>
        <taxon>rosids</taxon>
        <taxon>fabids</taxon>
        <taxon>Malpighiales</taxon>
        <taxon>Rhizophoraceae</taxon>
        <taxon>Rhizophora</taxon>
    </lineage>
</organism>
<dbReference type="EMBL" id="GGEC01086560">
    <property type="protein sequence ID" value="MBX67044.1"/>
    <property type="molecule type" value="Transcribed_RNA"/>
</dbReference>
<dbReference type="AlphaFoldDB" id="A0A2P2QJD9"/>
<sequence length="32" mass="3755">MKLSEVAKHADMQWKTVESSMGEVKWPYRSSK</sequence>
<name>A0A2P2QJD9_RHIMU</name>
<proteinExistence type="predicted"/>
<accession>A0A2P2QJD9</accession>
<reference evidence="1" key="1">
    <citation type="submission" date="2018-02" db="EMBL/GenBank/DDBJ databases">
        <title>Rhizophora mucronata_Transcriptome.</title>
        <authorList>
            <person name="Meera S.P."/>
            <person name="Sreeshan A."/>
            <person name="Augustine A."/>
        </authorList>
    </citation>
    <scope>NUCLEOTIDE SEQUENCE</scope>
    <source>
        <tissue evidence="1">Leaf</tissue>
    </source>
</reference>
<protein>
    <submittedName>
        <fullName evidence="1">Uncharacterized protein</fullName>
    </submittedName>
</protein>
<evidence type="ECO:0000313" key="1">
    <source>
        <dbReference type="EMBL" id="MBX67044.1"/>
    </source>
</evidence>